<sequence length="149" mass="15696">MSWQAYVDSRYVPPLPAPSIEMAGGADTGLSMVASGHVDKGAIYSVAGDSRWAGSAGFDVSAAELKEILAGLAGSVNKLYADGLHVAGERYVLTKAEDRSLYARKGREGVVIVKTKQAILIAHYSELMIAGNSAATVEQLADYLIKSGY</sequence>
<dbReference type="EMBL" id="MZNU01000172">
    <property type="protein sequence ID" value="OWP03718.1"/>
    <property type="molecule type" value="Genomic_DNA"/>
</dbReference>
<dbReference type="GO" id="GO:0005856">
    <property type="term" value="C:cytoskeleton"/>
    <property type="evidence" value="ECO:0007669"/>
    <property type="project" value="UniProtKB-SubCell"/>
</dbReference>
<dbReference type="InterPro" id="IPR027310">
    <property type="entry name" value="Profilin_CS"/>
</dbReference>
<evidence type="ECO:0000256" key="6">
    <source>
        <dbReference type="RuleBase" id="RU003909"/>
    </source>
</evidence>
<dbReference type="AlphaFoldDB" id="A0A218Z6U3"/>
<evidence type="ECO:0000256" key="1">
    <source>
        <dbReference type="ARBA" id="ARBA00004245"/>
    </source>
</evidence>
<dbReference type="SUPFAM" id="SSF55770">
    <property type="entry name" value="Profilin (actin-binding protein)"/>
    <property type="match status" value="1"/>
</dbReference>
<dbReference type="Gene3D" id="3.30.450.30">
    <property type="entry name" value="Dynein light chain 2a, cytoplasmic"/>
    <property type="match status" value="1"/>
</dbReference>
<accession>A0A218Z6U3</accession>
<dbReference type="Pfam" id="PF00235">
    <property type="entry name" value="Profilin"/>
    <property type="match status" value="1"/>
</dbReference>
<dbReference type="CDD" id="cd00148">
    <property type="entry name" value="PROF"/>
    <property type="match status" value="1"/>
</dbReference>
<keyword evidence="4 6" id="KW-0009">Actin-binding</keyword>
<protein>
    <recommendedName>
        <fullName evidence="6">Profilin</fullName>
    </recommendedName>
</protein>
<dbReference type="InterPro" id="IPR005455">
    <property type="entry name" value="PFN_euk"/>
</dbReference>
<dbReference type="Proteomes" id="UP000242519">
    <property type="component" value="Unassembled WGS sequence"/>
</dbReference>
<dbReference type="GO" id="GO:0003785">
    <property type="term" value="F:actin monomer binding"/>
    <property type="evidence" value="ECO:0007669"/>
    <property type="project" value="TreeGrafter"/>
</dbReference>
<evidence type="ECO:0000256" key="5">
    <source>
        <dbReference type="ARBA" id="ARBA00023212"/>
    </source>
</evidence>
<keyword evidence="5" id="KW-0206">Cytoskeleton</keyword>
<dbReference type="InParanoid" id="A0A218Z6U3"/>
<dbReference type="InterPro" id="IPR048278">
    <property type="entry name" value="PFN"/>
</dbReference>
<name>A0A218Z6U3_9HELO</name>
<evidence type="ECO:0000256" key="4">
    <source>
        <dbReference type="ARBA" id="ARBA00023203"/>
    </source>
</evidence>
<dbReference type="InterPro" id="IPR036140">
    <property type="entry name" value="PFN_sf"/>
</dbReference>
<keyword evidence="3" id="KW-0963">Cytoplasm</keyword>
<dbReference type="PROSITE" id="PS00414">
    <property type="entry name" value="PROFILIN"/>
    <property type="match status" value="1"/>
</dbReference>
<dbReference type="STRING" id="503106.A0A218Z6U3"/>
<comment type="caution">
    <text evidence="7">The sequence shown here is derived from an EMBL/GenBank/DDBJ whole genome shotgun (WGS) entry which is preliminary data.</text>
</comment>
<dbReference type="SMART" id="SM00392">
    <property type="entry name" value="PROF"/>
    <property type="match status" value="1"/>
</dbReference>
<evidence type="ECO:0000256" key="3">
    <source>
        <dbReference type="ARBA" id="ARBA00022490"/>
    </source>
</evidence>
<dbReference type="FunCoup" id="A0A218Z6U3">
    <property type="interactions" value="253"/>
</dbReference>
<dbReference type="OrthoDB" id="421374at2759"/>
<dbReference type="GO" id="GO:0005938">
    <property type="term" value="C:cell cortex"/>
    <property type="evidence" value="ECO:0007669"/>
    <property type="project" value="TreeGrafter"/>
</dbReference>
<keyword evidence="8" id="KW-1185">Reference proteome</keyword>
<evidence type="ECO:0000256" key="2">
    <source>
        <dbReference type="ARBA" id="ARBA00010058"/>
    </source>
</evidence>
<reference evidence="7 8" key="1">
    <citation type="submission" date="2017-04" db="EMBL/GenBank/DDBJ databases">
        <title>Draft genome sequence of Marssonina coronaria NL1: causal agent of apple blotch.</title>
        <authorList>
            <person name="Cheng Q."/>
        </authorList>
    </citation>
    <scope>NUCLEOTIDE SEQUENCE [LARGE SCALE GENOMIC DNA]</scope>
    <source>
        <strain evidence="7 8">NL1</strain>
    </source>
</reference>
<comment type="subcellular location">
    <subcellularLocation>
        <location evidence="1">Cytoplasm</location>
        <location evidence="1">Cytoskeleton</location>
    </subcellularLocation>
</comment>
<evidence type="ECO:0000313" key="8">
    <source>
        <dbReference type="Proteomes" id="UP000242519"/>
    </source>
</evidence>
<dbReference type="PANTHER" id="PTHR11604">
    <property type="entry name" value="PROFILIN"/>
    <property type="match status" value="1"/>
</dbReference>
<proteinExistence type="inferred from homology"/>
<dbReference type="PANTHER" id="PTHR11604:SF0">
    <property type="entry name" value="PROFILIN"/>
    <property type="match status" value="1"/>
</dbReference>
<comment type="similarity">
    <text evidence="2 6">Belongs to the profilin family.</text>
</comment>
<organism evidence="7 8">
    <name type="scientific">Diplocarpon coronariae</name>
    <dbReference type="NCBI Taxonomy" id="2795749"/>
    <lineage>
        <taxon>Eukaryota</taxon>
        <taxon>Fungi</taxon>
        <taxon>Dikarya</taxon>
        <taxon>Ascomycota</taxon>
        <taxon>Pezizomycotina</taxon>
        <taxon>Leotiomycetes</taxon>
        <taxon>Helotiales</taxon>
        <taxon>Drepanopezizaceae</taxon>
        <taxon>Diplocarpon</taxon>
    </lineage>
</organism>
<gene>
    <name evidence="7" type="ORF">B2J93_6061</name>
</gene>
<evidence type="ECO:0000313" key="7">
    <source>
        <dbReference type="EMBL" id="OWP03718.1"/>
    </source>
</evidence>